<evidence type="ECO:0000259" key="8">
    <source>
        <dbReference type="Pfam" id="PF08532"/>
    </source>
</evidence>
<evidence type="ECO:0000256" key="1">
    <source>
        <dbReference type="ARBA" id="ARBA00001412"/>
    </source>
</evidence>
<evidence type="ECO:0000256" key="5">
    <source>
        <dbReference type="ARBA" id="ARBA00023295"/>
    </source>
</evidence>
<dbReference type="Gene3D" id="3.40.50.880">
    <property type="match status" value="1"/>
</dbReference>
<dbReference type="PANTHER" id="PTHR36447">
    <property type="entry name" value="BETA-GALACTOSIDASE GANA"/>
    <property type="match status" value="1"/>
</dbReference>
<reference evidence="10 11" key="1">
    <citation type="submission" date="2020-08" db="EMBL/GenBank/DDBJ databases">
        <title>A Genomic Blueprint of the Chicken Gut Microbiome.</title>
        <authorList>
            <person name="Gilroy R."/>
            <person name="Ravi A."/>
            <person name="Getino M."/>
            <person name="Pursley I."/>
            <person name="Horton D.L."/>
            <person name="Alikhan N.-F."/>
            <person name="Baker D."/>
            <person name="Gharbi K."/>
            <person name="Hall N."/>
            <person name="Watson M."/>
            <person name="Adriaenssens E.M."/>
            <person name="Foster-Nyarko E."/>
            <person name="Jarju S."/>
            <person name="Secka A."/>
            <person name="Antonio M."/>
            <person name="Oren A."/>
            <person name="Chaudhuri R."/>
            <person name="La Ragione R.M."/>
            <person name="Hildebrand F."/>
            <person name="Pallen M.J."/>
        </authorList>
    </citation>
    <scope>NUCLEOTIDE SEQUENCE [LARGE SCALE GENOMIC DNA]</scope>
    <source>
        <strain evidence="10 11">Sa4CUA7</strain>
    </source>
</reference>
<organism evidence="10 11">
    <name type="scientific">Microbacterium pullorum</name>
    <dbReference type="NCBI Taxonomy" id="2762236"/>
    <lineage>
        <taxon>Bacteria</taxon>
        <taxon>Bacillati</taxon>
        <taxon>Actinomycetota</taxon>
        <taxon>Actinomycetes</taxon>
        <taxon>Micrococcales</taxon>
        <taxon>Microbacteriaceae</taxon>
        <taxon>Microbacterium</taxon>
    </lineage>
</organism>
<dbReference type="InterPro" id="IPR013738">
    <property type="entry name" value="Beta_galactosidase_Trimer"/>
</dbReference>
<dbReference type="InterPro" id="IPR013739">
    <property type="entry name" value="Beta_galactosidase_C"/>
</dbReference>
<evidence type="ECO:0000256" key="2">
    <source>
        <dbReference type="ARBA" id="ARBA00005940"/>
    </source>
</evidence>
<evidence type="ECO:0000256" key="3">
    <source>
        <dbReference type="ARBA" id="ARBA00012756"/>
    </source>
</evidence>
<dbReference type="Pfam" id="PF08532">
    <property type="entry name" value="Glyco_hydro_42M"/>
    <property type="match status" value="1"/>
</dbReference>
<dbReference type="PANTHER" id="PTHR36447:SF1">
    <property type="entry name" value="BETA-GALACTOSIDASE GANA"/>
    <property type="match status" value="1"/>
</dbReference>
<dbReference type="Gene3D" id="2.60.40.1180">
    <property type="entry name" value="Golgi alpha-mannosidase II"/>
    <property type="match status" value="1"/>
</dbReference>
<evidence type="ECO:0000256" key="6">
    <source>
        <dbReference type="PIRNR" id="PIRNR001084"/>
    </source>
</evidence>
<dbReference type="InterPro" id="IPR017853">
    <property type="entry name" value="GH"/>
</dbReference>
<comment type="similarity">
    <text evidence="2 6">Belongs to the glycosyl hydrolase 42 family.</text>
</comment>
<accession>A0ABR8S1I0</accession>
<evidence type="ECO:0000256" key="4">
    <source>
        <dbReference type="ARBA" id="ARBA00022801"/>
    </source>
</evidence>
<dbReference type="PIRSF" id="PIRSF001084">
    <property type="entry name" value="B-galactosidase"/>
    <property type="match status" value="1"/>
</dbReference>
<gene>
    <name evidence="10" type="ORF">H9651_06775</name>
</gene>
<protein>
    <recommendedName>
        <fullName evidence="3 6">Beta-galactosidase</fullName>
        <shortName evidence="6">Beta-gal</shortName>
        <ecNumber evidence="3 6">3.2.1.23</ecNumber>
    </recommendedName>
</protein>
<evidence type="ECO:0000313" key="10">
    <source>
        <dbReference type="EMBL" id="MBD7957337.1"/>
    </source>
</evidence>
<dbReference type="InterPro" id="IPR003476">
    <property type="entry name" value="Glyco_hydro_42"/>
</dbReference>
<comment type="caution">
    <text evidence="10">The sequence shown here is derived from an EMBL/GenBank/DDBJ whole genome shotgun (WGS) entry which is preliminary data.</text>
</comment>
<evidence type="ECO:0000259" key="9">
    <source>
        <dbReference type="Pfam" id="PF08533"/>
    </source>
</evidence>
<feature type="domain" description="Glycoside hydrolase family 42 N-terminal" evidence="7">
    <location>
        <begin position="15"/>
        <end position="384"/>
    </location>
</feature>
<name>A0ABR8S1I0_9MICO</name>
<dbReference type="InterPro" id="IPR013529">
    <property type="entry name" value="Glyco_hydro_42_N"/>
</dbReference>
<keyword evidence="4 6" id="KW-0378">Hydrolase</keyword>
<dbReference type="SUPFAM" id="SSF52317">
    <property type="entry name" value="Class I glutamine amidotransferase-like"/>
    <property type="match status" value="1"/>
</dbReference>
<feature type="domain" description="Beta-galactosidase C-terminal" evidence="9">
    <location>
        <begin position="611"/>
        <end position="667"/>
    </location>
</feature>
<dbReference type="Proteomes" id="UP000648352">
    <property type="component" value="Unassembled WGS sequence"/>
</dbReference>
<proteinExistence type="inferred from homology"/>
<keyword evidence="11" id="KW-1185">Reference proteome</keyword>
<dbReference type="CDD" id="cd03143">
    <property type="entry name" value="A4_beta-galactosidase_middle_domain"/>
    <property type="match status" value="1"/>
</dbReference>
<feature type="domain" description="Beta-galactosidase trimerisation" evidence="8">
    <location>
        <begin position="400"/>
        <end position="602"/>
    </location>
</feature>
<dbReference type="InterPro" id="IPR029062">
    <property type="entry name" value="Class_I_gatase-like"/>
</dbReference>
<dbReference type="EMBL" id="JACSQP010000003">
    <property type="protein sequence ID" value="MBD7957337.1"/>
    <property type="molecule type" value="Genomic_DNA"/>
</dbReference>
<dbReference type="SUPFAM" id="SSF51445">
    <property type="entry name" value="(Trans)glycosidases"/>
    <property type="match status" value="1"/>
</dbReference>
<dbReference type="Gene3D" id="3.20.20.80">
    <property type="entry name" value="Glycosidases"/>
    <property type="match status" value="1"/>
</dbReference>
<dbReference type="InterPro" id="IPR013780">
    <property type="entry name" value="Glyco_hydro_b"/>
</dbReference>
<dbReference type="EC" id="3.2.1.23" evidence="3 6"/>
<sequence>MTARVTDGALLFGGDYNPEQWPEAGVWEEDIALMREAGVNTVTLGVFAWAFLEVDDDVWDWEWFDRSIALLHAAGIGIDLATPTAAPPGWLHRTHPEIIPTDRHGHRFHPGGRLGWCASQPVWHEYSTRIARRLGQRYGQHPAVRLWHVGNELGGGNRLCYCDASSAAFRQWARRRYGTIDALNRAWGTAVWGLRYRSFDDVTAPLASESGQNPSWLLAFDRFASDALLEQYRRERDALRAAGVTTPITTNLMPTVGGSVADYADWIDDLDVVAIDHYTRAADPHRERELAFVASRARGWDRTRPWLLMEHAAAAVNWQPRNTPKAPGEMTRHSVQHIAHGADGALFFQWRASASGVEQFHSGMVPHAGAQTRQFREVVALGALLGRLGEVAGSLVAPTETAIVADIPAQWAWEEGQKPLHDHPLERAGRQWHEALSARGLVPDVVPARADLSPYRLILVPGLYAVSDADAAALGRAAAGGATVVIGCLSGIVDPENRVRTGGYPGAFRDLVGVIGEELHPLPDGARVPLSSGAVAAHWAERLRVPPGSEAAVVAAYAQGPLAGLPAITRRTVGAGSAWYVSADLAEGLDALVTDVVADARVTASVPVVAGVEAVRRVSGDRSWLFLINHTDTARFVPGAEGTELTTGADVTGDLHVPAGAVRVVRETGRR</sequence>
<dbReference type="Pfam" id="PF02449">
    <property type="entry name" value="Glyco_hydro_42"/>
    <property type="match status" value="1"/>
</dbReference>
<evidence type="ECO:0000259" key="7">
    <source>
        <dbReference type="Pfam" id="PF02449"/>
    </source>
</evidence>
<dbReference type="RefSeq" id="WP_191718507.1">
    <property type="nucleotide sequence ID" value="NZ_JACSQP010000003.1"/>
</dbReference>
<keyword evidence="5 6" id="KW-0326">Glycosidase</keyword>
<evidence type="ECO:0000313" key="11">
    <source>
        <dbReference type="Proteomes" id="UP000648352"/>
    </source>
</evidence>
<dbReference type="Pfam" id="PF08533">
    <property type="entry name" value="Glyco_hydro_42C"/>
    <property type="match status" value="1"/>
</dbReference>
<comment type="catalytic activity">
    <reaction evidence="1 6">
        <text>Hydrolysis of terminal non-reducing beta-D-galactose residues in beta-D-galactosides.</text>
        <dbReference type="EC" id="3.2.1.23"/>
    </reaction>
</comment>